<dbReference type="Pfam" id="PF00013">
    <property type="entry name" value="KH_1"/>
    <property type="match status" value="1"/>
</dbReference>
<feature type="domain" description="K Homology" evidence="11">
    <location>
        <begin position="1149"/>
        <end position="1213"/>
    </location>
</feature>
<dbReference type="GO" id="GO:0016779">
    <property type="term" value="F:nucleotidyltransferase activity"/>
    <property type="evidence" value="ECO:0007669"/>
    <property type="project" value="UniProtKB-KW"/>
</dbReference>
<feature type="compositionally biased region" description="Polar residues" evidence="10">
    <location>
        <begin position="764"/>
        <end position="784"/>
    </location>
</feature>
<keyword evidence="4" id="KW-0548">Nucleotidyltransferase</keyword>
<dbReference type="Gene3D" id="3.30.1370.10">
    <property type="entry name" value="K Homology domain, type 1"/>
    <property type="match status" value="1"/>
</dbReference>
<dbReference type="InterPro" id="IPR046903">
    <property type="entry name" value="Mab-21-like_nuc_Trfase"/>
</dbReference>
<dbReference type="Pfam" id="PF03281">
    <property type="entry name" value="Mab-21"/>
    <property type="match status" value="1"/>
</dbReference>
<evidence type="ECO:0000256" key="2">
    <source>
        <dbReference type="ARBA" id="ARBA00008307"/>
    </source>
</evidence>
<comment type="cofactor">
    <cofactor evidence="1">
        <name>Mg(2+)</name>
        <dbReference type="ChEBI" id="CHEBI:18420"/>
    </cofactor>
</comment>
<evidence type="ECO:0000256" key="3">
    <source>
        <dbReference type="ARBA" id="ARBA00022679"/>
    </source>
</evidence>
<keyword evidence="8" id="KW-0460">Magnesium</keyword>
<evidence type="ECO:0000313" key="12">
    <source>
        <dbReference type="EnsemblMetazoa" id="CLYHEMP019524.3"/>
    </source>
</evidence>
<dbReference type="GO" id="GO:0005524">
    <property type="term" value="F:ATP binding"/>
    <property type="evidence" value="ECO:0007669"/>
    <property type="project" value="UniProtKB-KW"/>
</dbReference>
<dbReference type="InterPro" id="IPR046906">
    <property type="entry name" value="Mab-21_HhH/H2TH-like"/>
</dbReference>
<evidence type="ECO:0000313" key="13">
    <source>
        <dbReference type="Proteomes" id="UP000594262"/>
    </source>
</evidence>
<dbReference type="InterPro" id="IPR004088">
    <property type="entry name" value="KH_dom_type_1"/>
</dbReference>
<dbReference type="SMART" id="SM00322">
    <property type="entry name" value="KH"/>
    <property type="match status" value="1"/>
</dbReference>
<evidence type="ECO:0000256" key="6">
    <source>
        <dbReference type="ARBA" id="ARBA00022741"/>
    </source>
</evidence>
<keyword evidence="13" id="KW-1185">Reference proteome</keyword>
<keyword evidence="7" id="KW-0067">ATP-binding</keyword>
<evidence type="ECO:0000256" key="9">
    <source>
        <dbReference type="PROSITE-ProRule" id="PRU00117"/>
    </source>
</evidence>
<sequence length="1705" mass="195303">MEKSNLCYMANLKASLEVMLKWRNLVHVTREECEHFVCNRSKSLGNNFKDINGGQDELSKVIHMAIKTVIKLLSDPNYFDGKVDFRKQVKEIENEFDEIIDTDSKLIPIEESNSKMTRNMGKFMDFINDDKKEEPFIKRRLTLKQISTGKCVISTPDKIEQQFNLMAQCHDKEKLTLKLVVDGVGKIGNYRLVVQDQQTYLVLTGIRLRTGYQYRFVLSQNSNTVFHSPDFDPKEVSGEVFPTPCSNFVIAHNTGHSSSFHQYDTSQNKPKFKPLNLIQGAKIYIPTAKRFHEIALEYKQNNSRYDDCYPPHYLLKQETIKTLTGYLSQSKKNLKMLVGYNYMHHLKTFGYTDKDLEGFDHHDAHDDTIVVLDVNQKMIYYIRVLTDQAQSIDDYYKEITRCDDFVKSLFMLHGERLTDHSIGACSLVALPMVQLKDCDRSLLSVSENSKECCILFKEHLESKDTLRKELDQYLHRICTIRKTSKLSADGNHFEKIIAESMATMSLQQAFLPRLTMDTQEQILSLFLNGEQYEAINHPNNKRIIRGPFGSGKSLVLEKIAEKLYDSMQEGIIYYICYDPYSLLDARMEEIFKEVTDKHQDPGNVKFVTSTVYQLLKDAGETETITNDLVKVMKHCLQEANGQQVHFLFDEVGIQYSYFTKENADSLKKFVDDESSLAMSTIILALQCTEKELTVHDGKGLTVELKNYCNDRINLTGLELLRPLTKSMRMVKNLYKLKEVAEDKAGQDSVVTALKNNEIPRKPSTPDSNINKKTKAASQPKPSIQSTTLTTPPRNSTTSLKKIDPSSPSFNIIVEPEVVRTALDGKKEVHKSNENATMSSTMNLSPTKISVDQLAMYSIEPFTQDESKSMGGKFEHNFKFHPSKVGVSIPGKKASIVYLNKSFEMSSLAGAMVLQEILSSEILFQHDVKSTIICSNQEELDAVMFVIKKVFDEESYCQYTPLISKDIPTREQKRDAWLKCNSPSHKILVTDFQSFRGCEAEHCVTFLKANDANYIPHILVEVFARAIAHLSVLVMPPPSTDNGNGRFQEVLKTWRDEKLADVFEFNSKDTEAGFELTLNSVSGADGSRVIDSKQINIERSSQEEFDAFKKRSNKDHEITECLRLFNENLAVHVPDILSLSLKKLTNDAMSLDQLDFVEQKHFGFLVGYGGAVIKSLKRDLGVDIEIEEVEKSFKIRGSFEKKVNAVKVIKKMLDTEFWETLDIPDSLHRDILSQKYHWEQKFQVRVEKTEDRKKIQIQGEIGNVRKVLEEINKISNSRMLNCESVLTGVKENVDTAANGLSNLQITPLKKVANEEKVCSPKPKDGKEERKQDAVLRRLPSTTFDIKRHTSVLEGIKTLTPDFLKDEKRKKDIDEALMRFKEKYCNPPKKDDLKAAKGKFGIVLEDLKLSFKENFLTCKNTEYTGSTYEGLKISGDGLEFDVMFLFEGGEDLKVLPIKDEEGFAHLALIDNGIVKKNAITKSADKDGKILSKKLKDKFKGTLQNFINNSPQYKELITMKEHGPAVQFDIKRKKDDKDLWYSVDLLPSFEVKVNEEKHIYVPKKIGTDQNSWRRSFSKEEKALLRDIDSGNKNRREVARTLKAMIKKELKNIPSYAIKTTLLHICYGESKIDEELWVPQEYTNRVFDMLALLEGYFKEKWLPNYFLPTQNLLKSMNDRNLEQVENRLRGLRMSHKKFLNLTKTDGDLV</sequence>
<dbReference type="SUPFAM" id="SSF52540">
    <property type="entry name" value="P-loop containing nucleoside triphosphate hydrolases"/>
    <property type="match status" value="1"/>
</dbReference>
<evidence type="ECO:0000256" key="10">
    <source>
        <dbReference type="SAM" id="MobiDB-lite"/>
    </source>
</evidence>
<evidence type="ECO:0000256" key="7">
    <source>
        <dbReference type="ARBA" id="ARBA00022840"/>
    </source>
</evidence>
<dbReference type="Proteomes" id="UP000594262">
    <property type="component" value="Unplaced"/>
</dbReference>
<dbReference type="EnsemblMetazoa" id="CLYHEMT019524.3">
    <property type="protein sequence ID" value="CLYHEMP019524.3"/>
    <property type="gene ID" value="CLYHEMG019524"/>
</dbReference>
<reference evidence="12" key="1">
    <citation type="submission" date="2021-01" db="UniProtKB">
        <authorList>
            <consortium name="EnsemblMetazoa"/>
        </authorList>
    </citation>
    <scope>IDENTIFICATION</scope>
</reference>
<evidence type="ECO:0000256" key="1">
    <source>
        <dbReference type="ARBA" id="ARBA00001946"/>
    </source>
</evidence>
<comment type="similarity">
    <text evidence="2">Belongs to the mab-21 family.</text>
</comment>
<feature type="region of interest" description="Disordered" evidence="10">
    <location>
        <begin position="752"/>
        <end position="805"/>
    </location>
</feature>
<dbReference type="InterPro" id="IPR027417">
    <property type="entry name" value="P-loop_NTPase"/>
</dbReference>
<dbReference type="PANTHER" id="PTHR10656">
    <property type="entry name" value="CELL FATE DETERMINING PROTEIN MAB21-RELATED"/>
    <property type="match status" value="1"/>
</dbReference>
<organism evidence="12 13">
    <name type="scientific">Clytia hemisphaerica</name>
    <dbReference type="NCBI Taxonomy" id="252671"/>
    <lineage>
        <taxon>Eukaryota</taxon>
        <taxon>Metazoa</taxon>
        <taxon>Cnidaria</taxon>
        <taxon>Hydrozoa</taxon>
        <taxon>Hydroidolina</taxon>
        <taxon>Leptothecata</taxon>
        <taxon>Obeliida</taxon>
        <taxon>Clytiidae</taxon>
        <taxon>Clytia</taxon>
    </lineage>
</organism>
<keyword evidence="9" id="KW-0694">RNA-binding</keyword>
<evidence type="ECO:0000259" key="11">
    <source>
        <dbReference type="SMART" id="SM00322"/>
    </source>
</evidence>
<evidence type="ECO:0000256" key="4">
    <source>
        <dbReference type="ARBA" id="ARBA00022695"/>
    </source>
</evidence>
<dbReference type="SUPFAM" id="SSF54791">
    <property type="entry name" value="Eukaryotic type KH-domain (KH-domain type I)"/>
    <property type="match status" value="1"/>
</dbReference>
<name>A0A7M5X8X5_9CNID</name>
<dbReference type="Pfam" id="PF20266">
    <property type="entry name" value="Mab-21_C"/>
    <property type="match status" value="1"/>
</dbReference>
<dbReference type="InterPro" id="IPR024810">
    <property type="entry name" value="MAB21L/cGLR"/>
</dbReference>
<evidence type="ECO:0000256" key="8">
    <source>
        <dbReference type="ARBA" id="ARBA00022842"/>
    </source>
</evidence>
<protein>
    <recommendedName>
        <fullName evidence="11">K Homology domain-containing protein</fullName>
    </recommendedName>
</protein>
<proteinExistence type="inferred from homology"/>
<dbReference type="SMART" id="SM01265">
    <property type="entry name" value="Mab-21"/>
    <property type="match status" value="1"/>
</dbReference>
<evidence type="ECO:0000256" key="5">
    <source>
        <dbReference type="ARBA" id="ARBA00022723"/>
    </source>
</evidence>
<feature type="compositionally biased region" description="Low complexity" evidence="10">
    <location>
        <begin position="785"/>
        <end position="799"/>
    </location>
</feature>
<dbReference type="InterPro" id="IPR004087">
    <property type="entry name" value="KH_dom"/>
</dbReference>
<dbReference type="PANTHER" id="PTHR10656:SF42">
    <property type="entry name" value="CYCLIC GMP-AMP SYNTHASE-LIKE PROTEIN-RELATED"/>
    <property type="match status" value="1"/>
</dbReference>
<dbReference type="Gene3D" id="3.30.460.90">
    <property type="match status" value="1"/>
</dbReference>
<dbReference type="PROSITE" id="PS50084">
    <property type="entry name" value="KH_TYPE_1"/>
    <property type="match status" value="1"/>
</dbReference>
<dbReference type="InterPro" id="IPR036612">
    <property type="entry name" value="KH_dom_type_1_sf"/>
</dbReference>
<keyword evidence="3" id="KW-0808">Transferase</keyword>
<dbReference type="OrthoDB" id="6038632at2759"/>
<dbReference type="GO" id="GO:0046872">
    <property type="term" value="F:metal ion binding"/>
    <property type="evidence" value="ECO:0007669"/>
    <property type="project" value="UniProtKB-KW"/>
</dbReference>
<accession>A0A7M5X8X5</accession>
<keyword evidence="6" id="KW-0547">Nucleotide-binding</keyword>
<dbReference type="GO" id="GO:0003723">
    <property type="term" value="F:RNA binding"/>
    <property type="evidence" value="ECO:0007669"/>
    <property type="project" value="UniProtKB-UniRule"/>
</dbReference>
<keyword evidence="5" id="KW-0479">Metal-binding</keyword>